<name>A0A2P5A6U8_PARAD</name>
<feature type="repeat" description="PPR" evidence="2">
    <location>
        <begin position="110"/>
        <end position="144"/>
    </location>
</feature>
<dbReference type="InterPro" id="IPR002885">
    <property type="entry name" value="PPR_rpt"/>
</dbReference>
<feature type="repeat" description="PPR" evidence="2">
    <location>
        <begin position="9"/>
        <end position="43"/>
    </location>
</feature>
<dbReference type="AlphaFoldDB" id="A0A2P5A6U8"/>
<evidence type="ECO:0000313" key="4">
    <source>
        <dbReference type="Proteomes" id="UP000237105"/>
    </source>
</evidence>
<keyword evidence="4" id="KW-1185">Reference proteome</keyword>
<comment type="caution">
    <text evidence="3">The sequence shown here is derived from an EMBL/GenBank/DDBJ whole genome shotgun (WGS) entry which is preliminary data.</text>
</comment>
<dbReference type="PANTHER" id="PTHR47926">
    <property type="entry name" value="PENTATRICOPEPTIDE REPEAT-CONTAINING PROTEIN"/>
    <property type="match status" value="1"/>
</dbReference>
<dbReference type="GO" id="GO:0009451">
    <property type="term" value="P:RNA modification"/>
    <property type="evidence" value="ECO:0007669"/>
    <property type="project" value="InterPro"/>
</dbReference>
<keyword evidence="1" id="KW-0677">Repeat</keyword>
<dbReference type="Gene3D" id="1.25.40.10">
    <property type="entry name" value="Tetratricopeptide repeat domain"/>
    <property type="match status" value="2"/>
</dbReference>
<dbReference type="OrthoDB" id="785790at2759"/>
<gene>
    <name evidence="3" type="ORF">PanWU01x14_362920</name>
</gene>
<organism evidence="3 4">
    <name type="scientific">Parasponia andersonii</name>
    <name type="common">Sponia andersonii</name>
    <dbReference type="NCBI Taxonomy" id="3476"/>
    <lineage>
        <taxon>Eukaryota</taxon>
        <taxon>Viridiplantae</taxon>
        <taxon>Streptophyta</taxon>
        <taxon>Embryophyta</taxon>
        <taxon>Tracheophyta</taxon>
        <taxon>Spermatophyta</taxon>
        <taxon>Magnoliopsida</taxon>
        <taxon>eudicotyledons</taxon>
        <taxon>Gunneridae</taxon>
        <taxon>Pentapetalae</taxon>
        <taxon>rosids</taxon>
        <taxon>fabids</taxon>
        <taxon>Rosales</taxon>
        <taxon>Cannabaceae</taxon>
        <taxon>Parasponia</taxon>
    </lineage>
</organism>
<dbReference type="GO" id="GO:0003723">
    <property type="term" value="F:RNA binding"/>
    <property type="evidence" value="ECO:0007669"/>
    <property type="project" value="InterPro"/>
</dbReference>
<dbReference type="Proteomes" id="UP000237105">
    <property type="component" value="Unassembled WGS sequence"/>
</dbReference>
<dbReference type="InterPro" id="IPR046960">
    <property type="entry name" value="PPR_At4g14850-like_plant"/>
</dbReference>
<accession>A0A2P5A6U8</accession>
<dbReference type="InterPro" id="IPR011990">
    <property type="entry name" value="TPR-like_helical_dom_sf"/>
</dbReference>
<proteinExistence type="predicted"/>
<evidence type="ECO:0000256" key="2">
    <source>
        <dbReference type="PROSITE-ProRule" id="PRU00708"/>
    </source>
</evidence>
<dbReference type="PANTHER" id="PTHR47926:SF471">
    <property type="entry name" value="DYW DOMAIN-CONTAINING PROTEIN"/>
    <property type="match status" value="1"/>
</dbReference>
<evidence type="ECO:0000313" key="3">
    <source>
        <dbReference type="EMBL" id="PON32250.1"/>
    </source>
</evidence>
<evidence type="ECO:0000256" key="1">
    <source>
        <dbReference type="ARBA" id="ARBA00022737"/>
    </source>
</evidence>
<dbReference type="Pfam" id="PF01535">
    <property type="entry name" value="PPR"/>
    <property type="match status" value="1"/>
</dbReference>
<reference evidence="4" key="1">
    <citation type="submission" date="2016-06" db="EMBL/GenBank/DDBJ databases">
        <title>Parallel loss of symbiosis genes in relatives of nitrogen-fixing non-legume Parasponia.</title>
        <authorList>
            <person name="Van Velzen R."/>
            <person name="Holmer R."/>
            <person name="Bu F."/>
            <person name="Rutten L."/>
            <person name="Van Zeijl A."/>
            <person name="Liu W."/>
            <person name="Santuari L."/>
            <person name="Cao Q."/>
            <person name="Sharma T."/>
            <person name="Shen D."/>
            <person name="Roswanjaya Y."/>
            <person name="Wardhani T."/>
            <person name="Kalhor M.S."/>
            <person name="Jansen J."/>
            <person name="Van den Hoogen J."/>
            <person name="Gungor B."/>
            <person name="Hartog M."/>
            <person name="Hontelez J."/>
            <person name="Verver J."/>
            <person name="Yang W.-C."/>
            <person name="Schijlen E."/>
            <person name="Repin R."/>
            <person name="Schilthuizen M."/>
            <person name="Schranz E."/>
            <person name="Heidstra R."/>
            <person name="Miyata K."/>
            <person name="Fedorova E."/>
            <person name="Kohlen W."/>
            <person name="Bisseling T."/>
            <person name="Smit S."/>
            <person name="Geurts R."/>
        </authorList>
    </citation>
    <scope>NUCLEOTIDE SEQUENCE [LARGE SCALE GENOMIC DNA]</scope>
    <source>
        <strain evidence="4">cv. WU1-14</strain>
    </source>
</reference>
<dbReference type="Pfam" id="PF13041">
    <property type="entry name" value="PPR_2"/>
    <property type="match status" value="1"/>
</dbReference>
<sequence length="186" mass="21194">MFNDLDAKSLVLWNAMLGGYAQNGYAFEVKNLFSNIKEYGFQPDDLTYTSILSACACLEFLELNCQLHLVITKNKFALNLLDGNVLTYMYAKLEALMDARKQFELITNRDKVSWNSIIVGYVQEKDKVKDFNIFQRMNSEGMMPDEVPLARLLSDCTNMQGLNQKKQVHYLSIKSGLEISLYVGSS</sequence>
<dbReference type="EMBL" id="JXTB01000842">
    <property type="protein sequence ID" value="PON32250.1"/>
    <property type="molecule type" value="Genomic_DNA"/>
</dbReference>
<protein>
    <submittedName>
        <fullName evidence="3">Pentatricopeptide repeat</fullName>
    </submittedName>
</protein>
<dbReference type="PROSITE" id="PS51375">
    <property type="entry name" value="PPR"/>
    <property type="match status" value="2"/>
</dbReference>
<dbReference type="NCBIfam" id="TIGR00756">
    <property type="entry name" value="PPR"/>
    <property type="match status" value="1"/>
</dbReference>